<dbReference type="RefSeq" id="WP_046564717.1">
    <property type="nucleotide sequence ID" value="NZ_CP010025.1"/>
</dbReference>
<proteinExistence type="predicted"/>
<gene>
    <name evidence="1" type="ORF">ParKJ_35195</name>
</gene>
<reference evidence="1" key="1">
    <citation type="submission" date="2022-08" db="EMBL/GenBank/DDBJ databases">
        <authorList>
            <person name="Kim S.-J."/>
        </authorList>
    </citation>
    <scope>NUCLEOTIDE SEQUENCE</scope>
    <source>
        <strain evidence="1">KJ</strain>
    </source>
</reference>
<dbReference type="Proteomes" id="UP001246473">
    <property type="component" value="Unassembled WGS sequence"/>
</dbReference>
<comment type="caution">
    <text evidence="1">The sequence shown here is derived from an EMBL/GenBank/DDBJ whole genome shotgun (WGS) entry which is preliminary data.</text>
</comment>
<dbReference type="GeneID" id="66513596"/>
<accession>A0AAP5QI66</accession>
<dbReference type="AlphaFoldDB" id="A0AAP5QI66"/>
<dbReference type="EMBL" id="JANSLM010000018">
    <property type="protein sequence ID" value="MDT8842687.1"/>
    <property type="molecule type" value="Genomic_DNA"/>
</dbReference>
<evidence type="ECO:0000313" key="1">
    <source>
        <dbReference type="EMBL" id="MDT8842687.1"/>
    </source>
</evidence>
<organism evidence="1 2">
    <name type="scientific">Paraburkholderia fungorum</name>
    <dbReference type="NCBI Taxonomy" id="134537"/>
    <lineage>
        <taxon>Bacteria</taxon>
        <taxon>Pseudomonadati</taxon>
        <taxon>Pseudomonadota</taxon>
        <taxon>Betaproteobacteria</taxon>
        <taxon>Burkholderiales</taxon>
        <taxon>Burkholderiaceae</taxon>
        <taxon>Paraburkholderia</taxon>
    </lineage>
</organism>
<sequence>MMNRSGDLFDQEFETWTPVQAKSFFRAGMVDDFFATKLGESVWVLTLKVVGREGRQMFVQMRAARETDRTKVRQFKTLDAAIRAAGEIGFDVRSIGIARLGHKSLQRGVKALAGTAREFRKMLPDAD</sequence>
<evidence type="ECO:0000313" key="2">
    <source>
        <dbReference type="Proteomes" id="UP001246473"/>
    </source>
</evidence>
<protein>
    <submittedName>
        <fullName evidence="1">Uncharacterized protein</fullName>
    </submittedName>
</protein>
<name>A0AAP5QI66_9BURK</name>